<accession>A0A926EHK6</accession>
<dbReference type="InterPro" id="IPR041916">
    <property type="entry name" value="Anti_sigma_zinc_sf"/>
</dbReference>
<comment type="caution">
    <text evidence="5">The sequence shown here is derived from an EMBL/GenBank/DDBJ whole genome shotgun (WGS) entry which is preliminary data.</text>
</comment>
<sequence>MKCEDYQERISLYVDDVLTLDEKKQLEKHLEHCLSCRETLETLLMMKSVMHEIKEVEVPKTFHDDLHKRLCQEVKPKKKVYKWMPYASGLVAALLIGFVLVDGGVSQEQPIQDAPMPMAVSLDNNGVAPIAMENESEVADVGRQSRGAMPSEEVWQINCTDLKAAKAFLEDYTTQHEVSMVEWQIDSEYHLLLEPIEDKEVLKSILEDEMWVDGAIQITVMDTSKVHLILNVQE</sequence>
<dbReference type="RefSeq" id="WP_249333203.1">
    <property type="nucleotide sequence ID" value="NZ_JACRSY010000020.1"/>
</dbReference>
<evidence type="ECO:0000256" key="2">
    <source>
        <dbReference type="ARBA" id="ARBA00024438"/>
    </source>
</evidence>
<dbReference type="Pfam" id="PF13490">
    <property type="entry name" value="zf-HC2"/>
    <property type="match status" value="1"/>
</dbReference>
<keyword evidence="3" id="KW-0812">Transmembrane</keyword>
<dbReference type="EMBL" id="JACRSY010000020">
    <property type="protein sequence ID" value="MBC8580408.1"/>
    <property type="molecule type" value="Genomic_DNA"/>
</dbReference>
<organism evidence="5 6">
    <name type="scientific">Zhenhengia yiwuensis</name>
    <dbReference type="NCBI Taxonomy" id="2763666"/>
    <lineage>
        <taxon>Bacteria</taxon>
        <taxon>Bacillati</taxon>
        <taxon>Bacillota</taxon>
        <taxon>Clostridia</taxon>
        <taxon>Lachnospirales</taxon>
        <taxon>Lachnospiraceae</taxon>
        <taxon>Zhenhengia</taxon>
    </lineage>
</organism>
<dbReference type="Proteomes" id="UP000655830">
    <property type="component" value="Unassembled WGS sequence"/>
</dbReference>
<evidence type="ECO:0000259" key="4">
    <source>
        <dbReference type="Pfam" id="PF13490"/>
    </source>
</evidence>
<evidence type="ECO:0000313" key="6">
    <source>
        <dbReference type="Proteomes" id="UP000655830"/>
    </source>
</evidence>
<feature type="domain" description="Putative zinc-finger" evidence="4">
    <location>
        <begin position="3"/>
        <end position="37"/>
    </location>
</feature>
<evidence type="ECO:0000256" key="3">
    <source>
        <dbReference type="SAM" id="Phobius"/>
    </source>
</evidence>
<protein>
    <recommendedName>
        <fullName evidence="2">Anti-sigma-W factor RsiW</fullName>
    </recommendedName>
</protein>
<evidence type="ECO:0000256" key="1">
    <source>
        <dbReference type="ARBA" id="ARBA00024353"/>
    </source>
</evidence>
<name>A0A926EHK6_9FIRM</name>
<keyword evidence="3" id="KW-1133">Transmembrane helix</keyword>
<comment type="similarity">
    <text evidence="1">Belongs to the zinc-associated anti-sigma factor (ZAS) superfamily. Anti-sigma-W factor family.</text>
</comment>
<gene>
    <name evidence="5" type="ORF">H8718_12805</name>
</gene>
<dbReference type="AlphaFoldDB" id="A0A926EHK6"/>
<dbReference type="InterPro" id="IPR027383">
    <property type="entry name" value="Znf_put"/>
</dbReference>
<evidence type="ECO:0000313" key="5">
    <source>
        <dbReference type="EMBL" id="MBC8580408.1"/>
    </source>
</evidence>
<keyword evidence="6" id="KW-1185">Reference proteome</keyword>
<proteinExistence type="inferred from homology"/>
<dbReference type="Gene3D" id="1.10.10.1320">
    <property type="entry name" value="Anti-sigma factor, zinc-finger domain"/>
    <property type="match status" value="1"/>
</dbReference>
<reference evidence="5" key="1">
    <citation type="submission" date="2020-08" db="EMBL/GenBank/DDBJ databases">
        <title>Genome public.</title>
        <authorList>
            <person name="Liu C."/>
            <person name="Sun Q."/>
        </authorList>
    </citation>
    <scope>NUCLEOTIDE SEQUENCE</scope>
    <source>
        <strain evidence="5">NSJ-12</strain>
    </source>
</reference>
<feature type="transmembrane region" description="Helical" evidence="3">
    <location>
        <begin position="83"/>
        <end position="101"/>
    </location>
</feature>
<keyword evidence="3" id="KW-0472">Membrane</keyword>